<dbReference type="CDD" id="cd11363">
    <property type="entry name" value="RNase_PH_PNPase_1"/>
    <property type="match status" value="1"/>
</dbReference>
<dbReference type="InterPro" id="IPR003029">
    <property type="entry name" value="S1_domain"/>
</dbReference>
<evidence type="ECO:0000256" key="1">
    <source>
        <dbReference type="ARBA" id="ARBA00007404"/>
    </source>
</evidence>
<dbReference type="CDD" id="cd02393">
    <property type="entry name" value="KH-I_PNPase"/>
    <property type="match status" value="1"/>
</dbReference>
<dbReference type="Pfam" id="PF00575">
    <property type="entry name" value="S1"/>
    <property type="match status" value="1"/>
</dbReference>
<dbReference type="Gene3D" id="3.30.1370.10">
    <property type="entry name" value="K Homology domain, type 1"/>
    <property type="match status" value="1"/>
</dbReference>
<evidence type="ECO:0000256" key="8">
    <source>
        <dbReference type="ARBA" id="ARBA00022884"/>
    </source>
</evidence>
<dbReference type="FunFam" id="3.30.230.70:FF:000001">
    <property type="entry name" value="Polyribonucleotide nucleotidyltransferase"/>
    <property type="match status" value="1"/>
</dbReference>
<evidence type="ECO:0000256" key="5">
    <source>
        <dbReference type="ARBA" id="ARBA00022695"/>
    </source>
</evidence>
<keyword evidence="14" id="KW-1185">Reference proteome</keyword>
<feature type="compositionally biased region" description="Basic and acidic residues" evidence="11">
    <location>
        <begin position="700"/>
        <end position="746"/>
    </location>
</feature>
<evidence type="ECO:0000256" key="9">
    <source>
        <dbReference type="NCBIfam" id="TIGR03591"/>
    </source>
</evidence>
<dbReference type="InterPro" id="IPR015847">
    <property type="entry name" value="ExoRNase_PH_dom2"/>
</dbReference>
<dbReference type="InterPro" id="IPR036345">
    <property type="entry name" value="ExoRNase_PH_dom2_sf"/>
</dbReference>
<dbReference type="NCBIfam" id="TIGR03591">
    <property type="entry name" value="polynuc_phos"/>
    <property type="match status" value="1"/>
</dbReference>
<organism evidence="13 14">
    <name type="scientific">Sphingomonas lycopersici</name>
    <dbReference type="NCBI Taxonomy" id="2951807"/>
    <lineage>
        <taxon>Bacteria</taxon>
        <taxon>Pseudomonadati</taxon>
        <taxon>Pseudomonadota</taxon>
        <taxon>Alphaproteobacteria</taxon>
        <taxon>Sphingomonadales</taxon>
        <taxon>Sphingomonadaceae</taxon>
        <taxon>Sphingomonas</taxon>
    </lineage>
</organism>
<dbReference type="PROSITE" id="PS50126">
    <property type="entry name" value="S1"/>
    <property type="match status" value="1"/>
</dbReference>
<dbReference type="InterPro" id="IPR004087">
    <property type="entry name" value="KH_dom"/>
</dbReference>
<dbReference type="SUPFAM" id="SSF46915">
    <property type="entry name" value="Polynucleotide phosphorylase/guanosine pentaphosphate synthase (PNPase/GPSI), domain 3"/>
    <property type="match status" value="1"/>
</dbReference>
<sequence length="746" mass="80494">MFNTQKVSIEWGGKTLTLETGRVARQADGAVLATLGETVVLCAVTAAKNVKEGQDFFPLTVHYQEKFSSAGRIPGGFFKRERGATERETLVSRLIDRPVRPLFPEGFYNEINCIAQVLSYDGENEPDILAMVAASAALTISGVPFMGPIGAARVGYKDGEYQLNPTDAEVAEGELDLVVAATHDAVMMVESEAKELSEEVMLGAVLFAHKACQQVVDAIIDLAEKAAKDPWELPAGDNQTKLKAELKKLVGKDITAAYKLTDKQARQTALGEARSKAKAAMADKTPQEQLVAAKLVKKLEADIVRTAILKDGRRIDGRNTKQIRPIASEVHFLPRAHGSALFTRGETQTIATTTLGTRDAEQMIDGLGGLSYQHFMLHYNFPPYSVGEVGRFGAPGRREVGHGKLAWRALHPVLPSKEEFPYTIRVTSDITESNGSSSMATVCGGSLSLMDAGVPIKRPVSGIAMGLILEGKDFAILSDILGDEDHLGDMDFKVAGTSEGITTMQMDIKIAGITKEIFEAALAQAKEGRAHILGEMNKALGETRTELSAHAPRIETMTIDKSKIRDVIGTGGKVIREIVATTGAKVDIDDEGVIKISSSDGAQIEAAMNWIKGIVEEAEVGKIYTGKVVNLVDFGAFVNFMGGKDGLVHVSEIKNERVEKVSDVLSEGQEVKVKVLEIDPRGKVRLSMRVVDQETGAELEDTRPAREPRGDRGDRGPRRDGGDRGDRGGDRGGRGGDRGPRRDRGP</sequence>
<evidence type="ECO:0000256" key="2">
    <source>
        <dbReference type="ARBA" id="ARBA00012416"/>
    </source>
</evidence>
<dbReference type="Pfam" id="PF01138">
    <property type="entry name" value="RNase_PH"/>
    <property type="match status" value="2"/>
</dbReference>
<evidence type="ECO:0000313" key="13">
    <source>
        <dbReference type="EMBL" id="MCW6534623.1"/>
    </source>
</evidence>
<dbReference type="InterPro" id="IPR012340">
    <property type="entry name" value="NA-bd_OB-fold"/>
</dbReference>
<protein>
    <recommendedName>
        <fullName evidence="2 9">Polyribonucleotide nucleotidyltransferase</fullName>
        <ecNumber evidence="2 9">2.7.7.8</ecNumber>
    </recommendedName>
</protein>
<dbReference type="EMBL" id="JANFAV010000004">
    <property type="protein sequence ID" value="MCW6534623.1"/>
    <property type="molecule type" value="Genomic_DNA"/>
</dbReference>
<dbReference type="Pfam" id="PF03725">
    <property type="entry name" value="RNase_PH_C"/>
    <property type="match status" value="2"/>
</dbReference>
<name>A0AA41Z809_9SPHN</name>
<dbReference type="InterPro" id="IPR015848">
    <property type="entry name" value="PNPase_PH_RNA-bd_bac/org-type"/>
</dbReference>
<dbReference type="GO" id="GO:0006402">
    <property type="term" value="P:mRNA catabolic process"/>
    <property type="evidence" value="ECO:0007669"/>
    <property type="project" value="UniProtKB-UniRule"/>
</dbReference>
<evidence type="ECO:0000256" key="7">
    <source>
        <dbReference type="ARBA" id="ARBA00022842"/>
    </source>
</evidence>
<dbReference type="Pfam" id="PF00013">
    <property type="entry name" value="KH_1"/>
    <property type="match status" value="1"/>
</dbReference>
<dbReference type="GO" id="GO:0046872">
    <property type="term" value="F:metal ion binding"/>
    <property type="evidence" value="ECO:0007669"/>
    <property type="project" value="UniProtKB-KW"/>
</dbReference>
<dbReference type="InterPro" id="IPR027408">
    <property type="entry name" value="PNPase/RNase_PH_dom_sf"/>
</dbReference>
<dbReference type="SMART" id="SM00322">
    <property type="entry name" value="KH"/>
    <property type="match status" value="1"/>
</dbReference>
<dbReference type="SUPFAM" id="SSF54791">
    <property type="entry name" value="Eukaryotic type KH-domain (KH-domain type I)"/>
    <property type="match status" value="1"/>
</dbReference>
<dbReference type="SUPFAM" id="SSF50249">
    <property type="entry name" value="Nucleic acid-binding proteins"/>
    <property type="match status" value="1"/>
</dbReference>
<evidence type="ECO:0000256" key="4">
    <source>
        <dbReference type="ARBA" id="ARBA00022679"/>
    </source>
</evidence>
<dbReference type="NCBIfam" id="NF008805">
    <property type="entry name" value="PRK11824.1"/>
    <property type="match status" value="1"/>
</dbReference>
<dbReference type="InterPro" id="IPR004088">
    <property type="entry name" value="KH_dom_type_1"/>
</dbReference>
<dbReference type="GO" id="GO:0000175">
    <property type="term" value="F:3'-5'-RNA exonuclease activity"/>
    <property type="evidence" value="ECO:0007669"/>
    <property type="project" value="TreeGrafter"/>
</dbReference>
<evidence type="ECO:0000256" key="3">
    <source>
        <dbReference type="ARBA" id="ARBA00022490"/>
    </source>
</evidence>
<dbReference type="SUPFAM" id="SSF55666">
    <property type="entry name" value="Ribonuclease PH domain 2-like"/>
    <property type="match status" value="2"/>
</dbReference>
<dbReference type="GO" id="GO:0006396">
    <property type="term" value="P:RNA processing"/>
    <property type="evidence" value="ECO:0007669"/>
    <property type="project" value="InterPro"/>
</dbReference>
<accession>A0AA41Z809</accession>
<evidence type="ECO:0000256" key="6">
    <source>
        <dbReference type="ARBA" id="ARBA00022723"/>
    </source>
</evidence>
<dbReference type="HAMAP" id="MF_01595">
    <property type="entry name" value="PNPase"/>
    <property type="match status" value="1"/>
</dbReference>
<proteinExistence type="inferred from homology"/>
<dbReference type="Gene3D" id="3.30.230.70">
    <property type="entry name" value="GHMP Kinase, N-terminal domain"/>
    <property type="match status" value="2"/>
</dbReference>
<dbReference type="FunFam" id="3.30.1370.10:FF:000001">
    <property type="entry name" value="Polyribonucleotide nucleotidyltransferase"/>
    <property type="match status" value="1"/>
</dbReference>
<reference evidence="13" key="1">
    <citation type="submission" date="2022-06" db="EMBL/GenBank/DDBJ databases">
        <title>Sphingomonas sp. nov. isolated from rhizosphere soil of tomato.</title>
        <authorList>
            <person name="Dong H."/>
            <person name="Gao R."/>
        </authorList>
    </citation>
    <scope>NUCLEOTIDE SEQUENCE</scope>
    <source>
        <strain evidence="13">MMSM24</strain>
    </source>
</reference>
<dbReference type="CDD" id="cd04472">
    <property type="entry name" value="S1_PNPase"/>
    <property type="match status" value="1"/>
</dbReference>
<dbReference type="InterPro" id="IPR020568">
    <property type="entry name" value="Ribosomal_Su5_D2-typ_SF"/>
</dbReference>
<gene>
    <name evidence="13" type="primary">pnp</name>
    <name evidence="13" type="ORF">NEE01_07465</name>
</gene>
<dbReference type="Proteomes" id="UP001165565">
    <property type="component" value="Unassembled WGS sequence"/>
</dbReference>
<evidence type="ECO:0000256" key="11">
    <source>
        <dbReference type="SAM" id="MobiDB-lite"/>
    </source>
</evidence>
<dbReference type="PROSITE" id="PS50084">
    <property type="entry name" value="KH_TYPE_1"/>
    <property type="match status" value="1"/>
</dbReference>
<dbReference type="InterPro" id="IPR001247">
    <property type="entry name" value="ExoRNase_PH_dom1"/>
</dbReference>
<dbReference type="Pfam" id="PF03726">
    <property type="entry name" value="PNPase"/>
    <property type="match status" value="1"/>
</dbReference>
<dbReference type="Gene3D" id="2.40.50.140">
    <property type="entry name" value="Nucleic acid-binding proteins"/>
    <property type="match status" value="1"/>
</dbReference>
<comment type="similarity">
    <text evidence="1">Belongs to the polyribonucleotide nucleotidyltransferase family.</text>
</comment>
<keyword evidence="4 13" id="KW-0808">Transferase</keyword>
<dbReference type="InterPro" id="IPR036612">
    <property type="entry name" value="KH_dom_type_1_sf"/>
</dbReference>
<comment type="caution">
    <text evidence="13">The sequence shown here is derived from an EMBL/GenBank/DDBJ whole genome shotgun (WGS) entry which is preliminary data.</text>
</comment>
<feature type="region of interest" description="Disordered" evidence="11">
    <location>
        <begin position="693"/>
        <end position="746"/>
    </location>
</feature>
<dbReference type="GO" id="GO:0003723">
    <property type="term" value="F:RNA binding"/>
    <property type="evidence" value="ECO:0007669"/>
    <property type="project" value="UniProtKB-UniRule"/>
</dbReference>
<dbReference type="FunFam" id="3.30.230.70:FF:000002">
    <property type="entry name" value="Polyribonucleotide nucleotidyltransferase"/>
    <property type="match status" value="1"/>
</dbReference>
<evidence type="ECO:0000313" key="14">
    <source>
        <dbReference type="Proteomes" id="UP001165565"/>
    </source>
</evidence>
<dbReference type="InterPro" id="IPR036456">
    <property type="entry name" value="PNPase_PH_RNA-bd_sf"/>
</dbReference>
<dbReference type="SMART" id="SM00316">
    <property type="entry name" value="S1"/>
    <property type="match status" value="1"/>
</dbReference>
<keyword evidence="3" id="KW-0963">Cytoplasm</keyword>
<keyword evidence="6" id="KW-0479">Metal-binding</keyword>
<feature type="non-terminal residue" evidence="13">
    <location>
        <position position="746"/>
    </location>
</feature>
<evidence type="ECO:0000256" key="10">
    <source>
        <dbReference type="PROSITE-ProRule" id="PRU00117"/>
    </source>
</evidence>
<dbReference type="RefSeq" id="WP_265268492.1">
    <property type="nucleotide sequence ID" value="NZ_JANFAV010000004.1"/>
</dbReference>
<dbReference type="PANTHER" id="PTHR11252">
    <property type="entry name" value="POLYRIBONUCLEOTIDE NUCLEOTIDYLTRANSFERASE"/>
    <property type="match status" value="1"/>
</dbReference>
<dbReference type="AlphaFoldDB" id="A0AA41Z809"/>
<dbReference type="GO" id="GO:0005829">
    <property type="term" value="C:cytosol"/>
    <property type="evidence" value="ECO:0007669"/>
    <property type="project" value="TreeGrafter"/>
</dbReference>
<dbReference type="PANTHER" id="PTHR11252:SF0">
    <property type="entry name" value="POLYRIBONUCLEOTIDE NUCLEOTIDYLTRANSFERASE 1, MITOCHONDRIAL"/>
    <property type="match status" value="1"/>
</dbReference>
<dbReference type="InterPro" id="IPR012162">
    <property type="entry name" value="PNPase"/>
</dbReference>
<evidence type="ECO:0000259" key="12">
    <source>
        <dbReference type="PROSITE" id="PS50126"/>
    </source>
</evidence>
<dbReference type="SUPFAM" id="SSF54211">
    <property type="entry name" value="Ribosomal protein S5 domain 2-like"/>
    <property type="match status" value="2"/>
</dbReference>
<dbReference type="EC" id="2.7.7.8" evidence="2 9"/>
<dbReference type="PIRSF" id="PIRSF005499">
    <property type="entry name" value="PNPase"/>
    <property type="match status" value="1"/>
</dbReference>
<keyword evidence="8 10" id="KW-0694">RNA-binding</keyword>
<keyword evidence="7" id="KW-0460">Magnesium</keyword>
<dbReference type="CDD" id="cd11364">
    <property type="entry name" value="RNase_PH_PNPase_2"/>
    <property type="match status" value="1"/>
</dbReference>
<feature type="domain" description="S1 motif" evidence="12">
    <location>
        <begin position="621"/>
        <end position="689"/>
    </location>
</feature>
<dbReference type="FunFam" id="2.40.50.140:FF:000107">
    <property type="entry name" value="Polyribonucleotide nucleotidyltransferase"/>
    <property type="match status" value="1"/>
</dbReference>
<keyword evidence="5 13" id="KW-0548">Nucleotidyltransferase</keyword>
<dbReference type="GO" id="GO:0004654">
    <property type="term" value="F:polyribonucleotide nucleotidyltransferase activity"/>
    <property type="evidence" value="ECO:0007669"/>
    <property type="project" value="UniProtKB-UniRule"/>
</dbReference>